<feature type="region of interest" description="Disordered" evidence="1">
    <location>
        <begin position="1"/>
        <end position="81"/>
    </location>
</feature>
<dbReference type="InterPro" id="IPR052563">
    <property type="entry name" value="FliK"/>
</dbReference>
<protein>
    <submittedName>
        <fullName evidence="3">Flagellar hook-length control protein FliK</fullName>
    </submittedName>
</protein>
<sequence>MPVLPVTSSSPSPADNPARGADTAAATDAPAFSNVLSQQREGTARPADSHRSESRPAESRRLEEADRHAAPDAAERHDPLGPDETLALILDSAALPLMRPVSSVVQTATPHTGQAVHTDPRTARLPIDVSGKTLTDSYDATQDARASGEDDVIEITRMPRTDMAATVPAARAPLHTDASTSVSPRETARTRSVSASIQAPQFHQRNTDPMPDVDRLHADQAAAGASAVESSMHIRTAHGLEAPAPDGAAMASASAPVGASLLPATTSMPAAAPVAVPTPLSNPQWPQDFSRQILHLTQNLAGAGNTVQMHVNPPELGPIHITLHVGDSIAQASFVSPHASVRQALENALPHLEQQLAQAGLSLGQADVGDQQPGQQAQGQAPSARNGDSTFSLDGQVADTATSTATTIPRTVTRPDALVDTFA</sequence>
<evidence type="ECO:0000256" key="1">
    <source>
        <dbReference type="SAM" id="MobiDB-lite"/>
    </source>
</evidence>
<proteinExistence type="predicted"/>
<keyword evidence="3" id="KW-0282">Flagellum</keyword>
<comment type="caution">
    <text evidence="3">The sequence shown here is derived from an EMBL/GenBank/DDBJ whole genome shotgun (WGS) entry which is preliminary data.</text>
</comment>
<dbReference type="InterPro" id="IPR021136">
    <property type="entry name" value="Flagellar_hook_control-like_C"/>
</dbReference>
<accession>A0ABT4M5N1</accession>
<evidence type="ECO:0000313" key="4">
    <source>
        <dbReference type="Proteomes" id="UP001068379"/>
    </source>
</evidence>
<dbReference type="CDD" id="cd17470">
    <property type="entry name" value="T3SS_Flik_C"/>
    <property type="match status" value="1"/>
</dbReference>
<organism evidence="3 4">
    <name type="scientific">Castellaniella denitrificans</name>
    <dbReference type="NCBI Taxonomy" id="56119"/>
    <lineage>
        <taxon>Bacteria</taxon>
        <taxon>Pseudomonadati</taxon>
        <taxon>Pseudomonadota</taxon>
        <taxon>Betaproteobacteria</taxon>
        <taxon>Burkholderiales</taxon>
        <taxon>Alcaligenaceae</taxon>
        <taxon>Castellaniella</taxon>
    </lineage>
</organism>
<keyword evidence="3" id="KW-0969">Cilium</keyword>
<feature type="domain" description="Flagellar hook-length control protein-like C-terminal" evidence="2">
    <location>
        <begin position="300"/>
        <end position="376"/>
    </location>
</feature>
<keyword evidence="4" id="KW-1185">Reference proteome</keyword>
<dbReference type="PANTHER" id="PTHR37533:SF2">
    <property type="entry name" value="FLAGELLAR HOOK-LENGTH CONTROL PROTEIN"/>
    <property type="match status" value="1"/>
</dbReference>
<dbReference type="PANTHER" id="PTHR37533">
    <property type="entry name" value="FLAGELLAR HOOK-LENGTH CONTROL PROTEIN"/>
    <property type="match status" value="1"/>
</dbReference>
<feature type="compositionally biased region" description="Polar residues" evidence="1">
    <location>
        <begin position="177"/>
        <end position="204"/>
    </location>
</feature>
<dbReference type="RefSeq" id="WP_269359389.1">
    <property type="nucleotide sequence ID" value="NZ_JAPWHE010000009.1"/>
</dbReference>
<gene>
    <name evidence="3" type="ORF">O4H32_11800</name>
</gene>
<reference evidence="3" key="1">
    <citation type="submission" date="2022-12" db="EMBL/GenBank/DDBJ databases">
        <title>Bacterial isolates from different developmental stages of Nematostella vectensis.</title>
        <authorList>
            <person name="Fraune S."/>
        </authorList>
    </citation>
    <scope>NUCLEOTIDE SEQUENCE</scope>
    <source>
        <strain evidence="3">G21619-S1</strain>
    </source>
</reference>
<feature type="compositionally biased region" description="Basic and acidic residues" evidence="1">
    <location>
        <begin position="47"/>
        <end position="80"/>
    </location>
</feature>
<dbReference type="Pfam" id="PF02120">
    <property type="entry name" value="Flg_hook"/>
    <property type="match status" value="1"/>
</dbReference>
<dbReference type="Proteomes" id="UP001068379">
    <property type="component" value="Unassembled WGS sequence"/>
</dbReference>
<feature type="compositionally biased region" description="Low complexity" evidence="1">
    <location>
        <begin position="1"/>
        <end position="31"/>
    </location>
</feature>
<evidence type="ECO:0000313" key="3">
    <source>
        <dbReference type="EMBL" id="MCZ4330634.1"/>
    </source>
</evidence>
<dbReference type="EMBL" id="JAPWHE010000009">
    <property type="protein sequence ID" value="MCZ4330634.1"/>
    <property type="molecule type" value="Genomic_DNA"/>
</dbReference>
<dbReference type="InterPro" id="IPR038610">
    <property type="entry name" value="FliK-like_C_sf"/>
</dbReference>
<feature type="compositionally biased region" description="Low complexity" evidence="1">
    <location>
        <begin position="366"/>
        <end position="384"/>
    </location>
</feature>
<evidence type="ECO:0000259" key="2">
    <source>
        <dbReference type="Pfam" id="PF02120"/>
    </source>
</evidence>
<dbReference type="Gene3D" id="3.30.750.140">
    <property type="match status" value="1"/>
</dbReference>
<name>A0ABT4M5N1_9BURK</name>
<keyword evidence="3" id="KW-0966">Cell projection</keyword>
<feature type="region of interest" description="Disordered" evidence="1">
    <location>
        <begin position="366"/>
        <end position="394"/>
    </location>
</feature>
<feature type="region of interest" description="Disordered" evidence="1">
    <location>
        <begin position="174"/>
        <end position="212"/>
    </location>
</feature>